<dbReference type="PIRSF" id="PIRSF029347">
    <property type="entry name" value="RecF"/>
    <property type="match status" value="1"/>
</dbReference>
<dbReference type="RefSeq" id="WP_263998895.1">
    <property type="nucleotide sequence ID" value="NZ_JACKVK010000013.1"/>
</dbReference>
<feature type="domain" description="ATPase AAA-type core" evidence="2">
    <location>
        <begin position="273"/>
        <end position="352"/>
    </location>
</feature>
<evidence type="ECO:0000313" key="3">
    <source>
        <dbReference type="EMBL" id="MCV7423925.1"/>
    </source>
</evidence>
<comment type="caution">
    <text evidence="3">The sequence shown here is derived from an EMBL/GenBank/DDBJ whole genome shotgun (WGS) entry which is preliminary data.</text>
</comment>
<keyword evidence="4" id="KW-1185">Reference proteome</keyword>
<dbReference type="GO" id="GO:0016887">
    <property type="term" value="F:ATP hydrolysis activity"/>
    <property type="evidence" value="ECO:0007669"/>
    <property type="project" value="InterPro"/>
</dbReference>
<sequence>MTEAKDGAEESGGMVSITWEALNPNSVRFKSLELQNFLSYKNASLDLSDFIAIVGPNASGKSNAVAALRLLREIPSYGLPTAIARRGGFDQLRHRSRGHPYDPSLRLCFEMHGSGRTSSYLLSFGSVKGGQYKIKREAAELFFADGSSASFDRTGDAVRIIVSRKDSKPERFNFNAVAGQSIIPAAGIAGITVYEVLQRIQTVEVNPAKVGDLQEPSSTATFESDGSNVASIYDSLDKKTKQDVVDRLAAIVPGIVAVEVYHLADRLTLRFKQTADDGLTRTFLAKQMSDGTLRAFAIMVALLQNRRPTLLVIEEPEVAIHLGALGSLVQLLEAETNKTQVLVTTHSADIIDALPIDSLRIVWHENGVSNVARLAEHSKIPVRKGLITPGQLLRSDSLDPVIS</sequence>
<gene>
    <name evidence="3" type="ORF">H7K45_25555</name>
</gene>
<dbReference type="PANTHER" id="PTHR40396:SF1">
    <property type="entry name" value="ATPASE AAA-TYPE CORE DOMAIN-CONTAINING PROTEIN"/>
    <property type="match status" value="1"/>
</dbReference>
<feature type="domain" description="Endonuclease GajA/Old nuclease/RecF-like AAA" evidence="1">
    <location>
        <begin position="30"/>
        <end position="71"/>
    </location>
</feature>
<evidence type="ECO:0000259" key="2">
    <source>
        <dbReference type="Pfam" id="PF13304"/>
    </source>
</evidence>
<dbReference type="InterPro" id="IPR027417">
    <property type="entry name" value="P-loop_NTPase"/>
</dbReference>
<dbReference type="Pfam" id="PF13304">
    <property type="entry name" value="AAA_21"/>
    <property type="match status" value="1"/>
</dbReference>
<protein>
    <submittedName>
        <fullName evidence="3">AAA family ATPase</fullName>
    </submittedName>
</protein>
<dbReference type="GO" id="GO:0005524">
    <property type="term" value="F:ATP binding"/>
    <property type="evidence" value="ECO:0007669"/>
    <property type="project" value="InterPro"/>
</dbReference>
<organism evidence="3 4">
    <name type="scientific">Mycobacterium yunnanensis</name>
    <dbReference type="NCBI Taxonomy" id="368477"/>
    <lineage>
        <taxon>Bacteria</taxon>
        <taxon>Bacillati</taxon>
        <taxon>Actinomycetota</taxon>
        <taxon>Actinomycetes</taxon>
        <taxon>Mycobacteriales</taxon>
        <taxon>Mycobacteriaceae</taxon>
        <taxon>Mycobacterium</taxon>
    </lineage>
</organism>
<reference evidence="3" key="1">
    <citation type="submission" date="2020-07" db="EMBL/GenBank/DDBJ databases">
        <authorList>
            <person name="Pettersson B.M.F."/>
            <person name="Behra P.R.K."/>
            <person name="Ramesh M."/>
            <person name="Das S."/>
            <person name="Dasgupta S."/>
            <person name="Kirsebom L.A."/>
        </authorList>
    </citation>
    <scope>NUCLEOTIDE SEQUENCE</scope>
    <source>
        <strain evidence="3">DSM 44838</strain>
    </source>
</reference>
<dbReference type="EMBL" id="JACKVK010000013">
    <property type="protein sequence ID" value="MCV7423925.1"/>
    <property type="molecule type" value="Genomic_DNA"/>
</dbReference>
<evidence type="ECO:0000259" key="1">
    <source>
        <dbReference type="Pfam" id="PF13175"/>
    </source>
</evidence>
<dbReference type="AlphaFoldDB" id="A0A9X2Z5Z2"/>
<proteinExistence type="predicted"/>
<dbReference type="SUPFAM" id="SSF52540">
    <property type="entry name" value="P-loop containing nucleoside triphosphate hydrolases"/>
    <property type="match status" value="1"/>
</dbReference>
<dbReference type="Proteomes" id="UP001141629">
    <property type="component" value="Unassembled WGS sequence"/>
</dbReference>
<reference evidence="3" key="2">
    <citation type="journal article" date="2022" name="BMC Genomics">
        <title>Comparative genome analysis of mycobacteria focusing on tRNA and non-coding RNA.</title>
        <authorList>
            <person name="Behra P.R.K."/>
            <person name="Pettersson B.M.F."/>
            <person name="Ramesh M."/>
            <person name="Das S."/>
            <person name="Dasgupta S."/>
            <person name="Kirsebom L.A."/>
        </authorList>
    </citation>
    <scope>NUCLEOTIDE SEQUENCE</scope>
    <source>
        <strain evidence="3">DSM 44838</strain>
    </source>
</reference>
<dbReference type="InterPro" id="IPR041685">
    <property type="entry name" value="AAA_GajA/Old/RecF-like"/>
</dbReference>
<name>A0A9X2Z5Z2_9MYCO</name>
<dbReference type="Gene3D" id="3.40.50.300">
    <property type="entry name" value="P-loop containing nucleotide triphosphate hydrolases"/>
    <property type="match status" value="1"/>
</dbReference>
<evidence type="ECO:0000313" key="4">
    <source>
        <dbReference type="Proteomes" id="UP001141629"/>
    </source>
</evidence>
<dbReference type="PANTHER" id="PTHR40396">
    <property type="entry name" value="ATPASE-LIKE PROTEIN"/>
    <property type="match status" value="1"/>
</dbReference>
<accession>A0A9X2Z5Z2</accession>
<dbReference type="InterPro" id="IPR014555">
    <property type="entry name" value="RecF-like"/>
</dbReference>
<dbReference type="InterPro" id="IPR003959">
    <property type="entry name" value="ATPase_AAA_core"/>
</dbReference>
<dbReference type="Pfam" id="PF13175">
    <property type="entry name" value="AAA_15"/>
    <property type="match status" value="1"/>
</dbReference>